<dbReference type="Pfam" id="PF00496">
    <property type="entry name" value="SBP_bac_5"/>
    <property type="match status" value="1"/>
</dbReference>
<protein>
    <recommendedName>
        <fullName evidence="5">Solute-binding protein family 5 domain-containing protein</fullName>
    </recommendedName>
</protein>
<keyword evidence="3 4" id="KW-0732">Signal</keyword>
<evidence type="ECO:0000256" key="3">
    <source>
        <dbReference type="ARBA" id="ARBA00022729"/>
    </source>
</evidence>
<evidence type="ECO:0000313" key="6">
    <source>
        <dbReference type="EMBL" id="SBV97149.1"/>
    </source>
</evidence>
<feature type="domain" description="Solute-binding protein family 5" evidence="5">
    <location>
        <begin position="121"/>
        <end position="483"/>
    </location>
</feature>
<dbReference type="GO" id="GO:0030288">
    <property type="term" value="C:outer membrane-bounded periplasmic space"/>
    <property type="evidence" value="ECO:0007669"/>
    <property type="project" value="UniProtKB-ARBA"/>
</dbReference>
<evidence type="ECO:0000259" key="5">
    <source>
        <dbReference type="Pfam" id="PF00496"/>
    </source>
</evidence>
<dbReference type="CDD" id="cd08514">
    <property type="entry name" value="PBP2_AppA_like"/>
    <property type="match status" value="1"/>
</dbReference>
<comment type="similarity">
    <text evidence="1">Belongs to the bacterial solute-binding protein 5 family.</text>
</comment>
<name>A0A212JCM5_9BACT</name>
<proteinExistence type="inferred from homology"/>
<dbReference type="Gene3D" id="3.10.105.10">
    <property type="entry name" value="Dipeptide-binding Protein, Domain 3"/>
    <property type="match status" value="1"/>
</dbReference>
<sequence length="582" mass="65778">MKKINFERAINMLESISAQRATRFYGKKWIRWVTISCALLCICASSAFCANSAGDLPEETGLAPSGAAVSPAGPPASGGSIFFGTIGEASNLIPYLTSDSASHEVADLIYTAPLRYNKDLQPEPWAAESWSMEDGGKRMRFTLRKGILWEDGQELTAEDVAFTCKLAADPATGSPYAEDFLRIKDLRVIDRYTFEVRYDQFFARAVSTWMNPILPKHILEGQNIRSTPFARKPMGAGPYRLKSWEPGSRIVLEASPTYFAGKPRIDEVVYRIIPDNATMFMETRAGRLDVMDLSPLQYLRQTSGPEWQSRFHKFRYIASVYIFLGFNLEHPFFKDVRVRRAISMAIDREGLIKGVLLGQGVPAFGPFKPGSWPYHPGLKPMPRNIAAARALLAEAGFADHDGDGLLDRDGQPLAFTILTNQGNEQRILAATVMQSQLREVGIDVRIRTVEWAAFIREFVNKGRFDAVLLGWTIPQDPDLFSVWHSSQTFEGGLNFTHYRNPEVDKLLEEAQSTPDQKKRAELYYRIQEIFDAEQPYCFLFVPYALPVVQRRFQGIEPALAGIMYNFEKWWIPKALQHTQMQP</sequence>
<dbReference type="Gene3D" id="3.40.190.10">
    <property type="entry name" value="Periplasmic binding protein-like II"/>
    <property type="match status" value="1"/>
</dbReference>
<dbReference type="PIRSF" id="PIRSF002741">
    <property type="entry name" value="MppA"/>
    <property type="match status" value="1"/>
</dbReference>
<accession>A0A212JCM5</accession>
<dbReference type="PANTHER" id="PTHR30290">
    <property type="entry name" value="PERIPLASMIC BINDING COMPONENT OF ABC TRANSPORTER"/>
    <property type="match status" value="1"/>
</dbReference>
<dbReference type="InterPro" id="IPR039424">
    <property type="entry name" value="SBP_5"/>
</dbReference>
<dbReference type="Gene3D" id="3.90.76.10">
    <property type="entry name" value="Dipeptide-binding Protein, Domain 1"/>
    <property type="match status" value="1"/>
</dbReference>
<dbReference type="SUPFAM" id="SSF53850">
    <property type="entry name" value="Periplasmic binding protein-like II"/>
    <property type="match status" value="1"/>
</dbReference>
<dbReference type="InterPro" id="IPR030678">
    <property type="entry name" value="Peptide/Ni-bd"/>
</dbReference>
<keyword evidence="2" id="KW-0813">Transport</keyword>
<evidence type="ECO:0000256" key="1">
    <source>
        <dbReference type="ARBA" id="ARBA00005695"/>
    </source>
</evidence>
<feature type="chain" id="PRO_5013188394" description="Solute-binding protein family 5 domain-containing protein" evidence="4">
    <location>
        <begin position="50"/>
        <end position="582"/>
    </location>
</feature>
<dbReference type="GO" id="GO:0043190">
    <property type="term" value="C:ATP-binding cassette (ABC) transporter complex"/>
    <property type="evidence" value="ECO:0007669"/>
    <property type="project" value="InterPro"/>
</dbReference>
<dbReference type="AlphaFoldDB" id="A0A212JCM5"/>
<dbReference type="GO" id="GO:0015833">
    <property type="term" value="P:peptide transport"/>
    <property type="evidence" value="ECO:0007669"/>
    <property type="project" value="TreeGrafter"/>
</dbReference>
<feature type="signal peptide" evidence="4">
    <location>
        <begin position="1"/>
        <end position="49"/>
    </location>
</feature>
<dbReference type="InterPro" id="IPR000914">
    <property type="entry name" value="SBP_5_dom"/>
</dbReference>
<organism evidence="6">
    <name type="scientific">uncultured Desulfovibrio sp</name>
    <dbReference type="NCBI Taxonomy" id="167968"/>
    <lineage>
        <taxon>Bacteria</taxon>
        <taxon>Pseudomonadati</taxon>
        <taxon>Thermodesulfobacteriota</taxon>
        <taxon>Desulfovibrionia</taxon>
        <taxon>Desulfovibrionales</taxon>
        <taxon>Desulfovibrionaceae</taxon>
        <taxon>Desulfovibrio</taxon>
        <taxon>environmental samples</taxon>
    </lineage>
</organism>
<dbReference type="PANTHER" id="PTHR30290:SF38">
    <property type="entry name" value="D,D-DIPEPTIDE-BINDING PERIPLASMIC PROTEIN DDPA-RELATED"/>
    <property type="match status" value="1"/>
</dbReference>
<evidence type="ECO:0000256" key="4">
    <source>
        <dbReference type="SAM" id="SignalP"/>
    </source>
</evidence>
<dbReference type="EMBL" id="FLUP01000001">
    <property type="protein sequence ID" value="SBV97149.1"/>
    <property type="molecule type" value="Genomic_DNA"/>
</dbReference>
<reference evidence="6" key="1">
    <citation type="submission" date="2016-04" db="EMBL/GenBank/DDBJ databases">
        <authorList>
            <person name="Evans L.H."/>
            <person name="Alamgir A."/>
            <person name="Owens N."/>
            <person name="Weber N.D."/>
            <person name="Virtaneva K."/>
            <person name="Barbian K."/>
            <person name="Babar A."/>
            <person name="Rosenke K."/>
        </authorList>
    </citation>
    <scope>NUCLEOTIDE SEQUENCE</scope>
    <source>
        <strain evidence="6">92-2</strain>
    </source>
</reference>
<dbReference type="GO" id="GO:1904680">
    <property type="term" value="F:peptide transmembrane transporter activity"/>
    <property type="evidence" value="ECO:0007669"/>
    <property type="project" value="TreeGrafter"/>
</dbReference>
<gene>
    <name evidence="6" type="ORF">KM92DES2_10887</name>
</gene>
<dbReference type="FunFam" id="3.10.105.10:FF:000006">
    <property type="entry name" value="Peptide ABC transporter substrate-binding protein"/>
    <property type="match status" value="1"/>
</dbReference>
<evidence type="ECO:0000256" key="2">
    <source>
        <dbReference type="ARBA" id="ARBA00022448"/>
    </source>
</evidence>